<evidence type="ECO:0000256" key="5">
    <source>
        <dbReference type="ARBA" id="ARBA00022786"/>
    </source>
</evidence>
<evidence type="ECO:0000259" key="9">
    <source>
        <dbReference type="PROSITE" id="PS50235"/>
    </source>
</evidence>
<name>A0AAN8X5Q0_HALRR</name>
<comment type="similarity">
    <text evidence="2">Belongs to the peptidase C19 family. USP10 subfamily.</text>
</comment>
<gene>
    <name evidence="10" type="primary">USP10_2</name>
    <name evidence="10" type="ORF">SK128_004681</name>
</gene>
<comment type="caution">
    <text evidence="10">The sequence shown here is derived from an EMBL/GenBank/DDBJ whole genome shotgun (WGS) entry which is preliminary data.</text>
</comment>
<dbReference type="InterPro" id="IPR050164">
    <property type="entry name" value="Peptidase_C19"/>
</dbReference>
<dbReference type="GO" id="GO:0004843">
    <property type="term" value="F:cysteine-type deubiquitinase activity"/>
    <property type="evidence" value="ECO:0007669"/>
    <property type="project" value="UniProtKB-EC"/>
</dbReference>
<dbReference type="GO" id="GO:0005829">
    <property type="term" value="C:cytosol"/>
    <property type="evidence" value="ECO:0007669"/>
    <property type="project" value="TreeGrafter"/>
</dbReference>
<dbReference type="PROSITE" id="PS50235">
    <property type="entry name" value="USP_3"/>
    <property type="match status" value="1"/>
</dbReference>
<keyword evidence="6 10" id="KW-0378">Hydrolase</keyword>
<dbReference type="InterPro" id="IPR038765">
    <property type="entry name" value="Papain-like_cys_pep_sf"/>
</dbReference>
<dbReference type="PANTHER" id="PTHR24006">
    <property type="entry name" value="UBIQUITIN CARBOXYL-TERMINAL HYDROLASE"/>
    <property type="match status" value="1"/>
</dbReference>
<keyword evidence="11" id="KW-1185">Reference proteome</keyword>
<proteinExistence type="inferred from homology"/>
<feature type="compositionally biased region" description="Polar residues" evidence="8">
    <location>
        <begin position="579"/>
        <end position="596"/>
    </location>
</feature>
<dbReference type="EC" id="3.4.19.12" evidence="3"/>
<evidence type="ECO:0000313" key="11">
    <source>
        <dbReference type="Proteomes" id="UP001381693"/>
    </source>
</evidence>
<evidence type="ECO:0000256" key="2">
    <source>
        <dbReference type="ARBA" id="ARBA00005427"/>
    </source>
</evidence>
<dbReference type="InterPro" id="IPR028889">
    <property type="entry name" value="USP"/>
</dbReference>
<evidence type="ECO:0000256" key="7">
    <source>
        <dbReference type="ARBA" id="ARBA00022807"/>
    </source>
</evidence>
<dbReference type="Pfam" id="PF00443">
    <property type="entry name" value="UCH"/>
    <property type="match status" value="1"/>
</dbReference>
<evidence type="ECO:0000256" key="6">
    <source>
        <dbReference type="ARBA" id="ARBA00022801"/>
    </source>
</evidence>
<comment type="catalytic activity">
    <reaction evidence="1">
        <text>Thiol-dependent hydrolysis of ester, thioester, amide, peptide and isopeptide bonds formed by the C-terminal Gly of ubiquitin (a 76-residue protein attached to proteins as an intracellular targeting signal).</text>
        <dbReference type="EC" id="3.4.19.12"/>
    </reaction>
</comment>
<feature type="region of interest" description="Disordered" evidence="8">
    <location>
        <begin position="59"/>
        <end position="80"/>
    </location>
</feature>
<dbReference type="Proteomes" id="UP001381693">
    <property type="component" value="Unassembled WGS sequence"/>
</dbReference>
<feature type="non-terminal residue" evidence="10">
    <location>
        <position position="746"/>
    </location>
</feature>
<evidence type="ECO:0000256" key="3">
    <source>
        <dbReference type="ARBA" id="ARBA00012759"/>
    </source>
</evidence>
<keyword evidence="7" id="KW-0788">Thiol protease</keyword>
<sequence>MSSSSQGFEFLDLSGVGDEDRQHLLSLFTSDNPAVVLLSSDVSVGASERYEDVGEETFHHVPLPSTPQEDLPREASPQEDEPLAIEDTSIQEDYIPPVSFLSEAAPEADTHTSLTTQTTALTLEDNTEVGVAYPAADTSFTTEQQQPPILEEAQVLCTANQGSGGMGDAGSPSSICNVPVLPQQNQIGDDTIAPQSASHPIVHKPPVSQQPQIVVPQVTKMKTESNPIVSLNIGQTSITDITFMSDEMQPNVDPEDAVDFTSLHKPAVVSPNMPSNATYRTVPPLTAEGMATVADNAGSPPAHTDLNSAVVLESVTTPLPSHEVGDASPLVEVPPKNVYIPGIVAANPHSNPQPGGAWAQKKSWSQLFKPCEDGGGAKQVAYVAPFNQDSEKPCCENTSRDVPILKAEPLMSEADFDKAKIGAMLRGYIQDHHQVSLQPRGLINKGYWCYVNAPLQALLACPPFYNLMKNVPNIAGLKKGKSTTPVIDSIVEYVHEFSEMAPTLKPSKKEKSNQGARMEPDINPGSPFEPLYVYKMLSNMGGDMFTEGRQQDAEEMLSVVLNGLHDEMVESLKLAGGDSTPTPDNSVNGSVNGETVTSDHEEMSGDDEDEWRVMGPRKKSCVTRTAHITPSPISAIFWGQLRSVLHQAGGETTANLQPFTTLPLDIQSPKVESVREALEQLVSREDIPDYTCSKTNQEVTVCKQVLLETLPTVLILQLKRFIYDKDGGLQKVTKKVNFPIDLEITK</sequence>
<evidence type="ECO:0000313" key="10">
    <source>
        <dbReference type="EMBL" id="KAK7074823.1"/>
    </source>
</evidence>
<organism evidence="10 11">
    <name type="scientific">Halocaridina rubra</name>
    <name type="common">Hawaiian red shrimp</name>
    <dbReference type="NCBI Taxonomy" id="373956"/>
    <lineage>
        <taxon>Eukaryota</taxon>
        <taxon>Metazoa</taxon>
        <taxon>Ecdysozoa</taxon>
        <taxon>Arthropoda</taxon>
        <taxon>Crustacea</taxon>
        <taxon>Multicrustacea</taxon>
        <taxon>Malacostraca</taxon>
        <taxon>Eumalacostraca</taxon>
        <taxon>Eucarida</taxon>
        <taxon>Decapoda</taxon>
        <taxon>Pleocyemata</taxon>
        <taxon>Caridea</taxon>
        <taxon>Atyoidea</taxon>
        <taxon>Atyidae</taxon>
        <taxon>Halocaridina</taxon>
    </lineage>
</organism>
<dbReference type="AlphaFoldDB" id="A0AAN8X5Q0"/>
<feature type="domain" description="USP" evidence="9">
    <location>
        <begin position="440"/>
        <end position="746"/>
    </location>
</feature>
<dbReference type="InterPro" id="IPR001394">
    <property type="entry name" value="Peptidase_C19_UCH"/>
</dbReference>
<dbReference type="SUPFAM" id="SSF54001">
    <property type="entry name" value="Cysteine proteinases"/>
    <property type="match status" value="1"/>
</dbReference>
<protein>
    <recommendedName>
        <fullName evidence="3">ubiquitinyl hydrolase 1</fullName>
        <ecNumber evidence="3">3.4.19.12</ecNumber>
    </recommendedName>
</protein>
<keyword evidence="4" id="KW-0645">Protease</keyword>
<evidence type="ECO:0000256" key="8">
    <source>
        <dbReference type="SAM" id="MobiDB-lite"/>
    </source>
</evidence>
<evidence type="ECO:0000256" key="4">
    <source>
        <dbReference type="ARBA" id="ARBA00022670"/>
    </source>
</evidence>
<keyword evidence="5" id="KW-0833">Ubl conjugation pathway</keyword>
<dbReference type="GO" id="GO:0016579">
    <property type="term" value="P:protein deubiquitination"/>
    <property type="evidence" value="ECO:0007669"/>
    <property type="project" value="InterPro"/>
</dbReference>
<accession>A0AAN8X5Q0</accession>
<dbReference type="EMBL" id="JAXCGZ010011445">
    <property type="protein sequence ID" value="KAK7074823.1"/>
    <property type="molecule type" value="Genomic_DNA"/>
</dbReference>
<dbReference type="GO" id="GO:0006508">
    <property type="term" value="P:proteolysis"/>
    <property type="evidence" value="ECO:0007669"/>
    <property type="project" value="UniProtKB-KW"/>
</dbReference>
<dbReference type="Gene3D" id="3.90.70.10">
    <property type="entry name" value="Cysteine proteinases"/>
    <property type="match status" value="1"/>
</dbReference>
<dbReference type="CDD" id="cd02257">
    <property type="entry name" value="Peptidase_C19"/>
    <property type="match status" value="1"/>
</dbReference>
<feature type="region of interest" description="Disordered" evidence="8">
    <location>
        <begin position="575"/>
        <end position="611"/>
    </location>
</feature>
<dbReference type="GO" id="GO:0010506">
    <property type="term" value="P:regulation of autophagy"/>
    <property type="evidence" value="ECO:0007669"/>
    <property type="project" value="TreeGrafter"/>
</dbReference>
<dbReference type="PANTHER" id="PTHR24006:SF687">
    <property type="entry name" value="UBIQUITIN CARBOXYL-TERMINAL HYDROLASE 10"/>
    <property type="match status" value="1"/>
</dbReference>
<dbReference type="GO" id="GO:0005634">
    <property type="term" value="C:nucleus"/>
    <property type="evidence" value="ECO:0007669"/>
    <property type="project" value="TreeGrafter"/>
</dbReference>
<evidence type="ECO:0000256" key="1">
    <source>
        <dbReference type="ARBA" id="ARBA00000707"/>
    </source>
</evidence>
<dbReference type="GO" id="GO:0030330">
    <property type="term" value="P:DNA damage response, signal transduction by p53 class mediator"/>
    <property type="evidence" value="ECO:0007669"/>
    <property type="project" value="TreeGrafter"/>
</dbReference>
<reference evidence="10 11" key="1">
    <citation type="submission" date="2023-11" db="EMBL/GenBank/DDBJ databases">
        <title>Halocaridina rubra genome assembly.</title>
        <authorList>
            <person name="Smith C."/>
        </authorList>
    </citation>
    <scope>NUCLEOTIDE SEQUENCE [LARGE SCALE GENOMIC DNA]</scope>
    <source>
        <strain evidence="10">EP-1</strain>
        <tissue evidence="10">Whole</tissue>
    </source>
</reference>